<dbReference type="PANTHER" id="PTHR33121">
    <property type="entry name" value="CYCLIC DI-GMP PHOSPHODIESTERASE PDEF"/>
    <property type="match status" value="1"/>
</dbReference>
<proteinExistence type="predicted"/>
<dbReference type="PROSITE" id="PS50887">
    <property type="entry name" value="GGDEF"/>
    <property type="match status" value="1"/>
</dbReference>
<reference evidence="3 4" key="1">
    <citation type="submission" date="2018-11" db="EMBL/GenBank/DDBJ databases">
        <title>Draft genome analysis of Rheinheimera mesophila isolated from an industrial waste site.</title>
        <authorList>
            <person name="Yu Q."/>
            <person name="Qi Y."/>
            <person name="Zhang H."/>
            <person name="Lu Y."/>
            <person name="Pu J."/>
        </authorList>
    </citation>
    <scope>NUCLEOTIDE SEQUENCE [LARGE SCALE GENOMIC DNA]</scope>
    <source>
        <strain evidence="3 4">IITR13</strain>
    </source>
</reference>
<feature type="domain" description="GGDEF" evidence="2">
    <location>
        <begin position="427"/>
        <end position="578"/>
    </location>
</feature>
<dbReference type="GO" id="GO:0071111">
    <property type="term" value="F:cyclic-guanylate-specific phosphodiesterase activity"/>
    <property type="evidence" value="ECO:0007669"/>
    <property type="project" value="InterPro"/>
</dbReference>
<sequence>MWTDESYRQELVNILQQRKLQPLFQPVLDFNTGSVQGYEALIRGPSDSPLHSPLVLFKVAHQCQLLPQLEMLCRELSIAAFAAAGVQGDLYLNVNPLLLLSDDHPSGLTLALLKKYQLNPSRVVIELSEQYQVDDSTVLINAVHHYRELGFRIAIDDLGSGFSGLKLWSELKPDLIKIDRYFISQVHADPTKKEFVRSIIALAKSTGSAVVAEGIETREELLLCQELGADYGQGYLLGRPNAVMSAVATGSYQLNPNQGSTPPNSTEQVGALLLSVPAVASMTTVAQLFDLFSKHPQWSSLAIVEDDQPVGIVQKSVLFELFSSPYGRALYEKKTVKALMDQDVVIVDEHCSLDQLSQQVTDQDDEGSWYFIVTRQQKYLGLGSVRALLKRITESKLQNARYANPLTLLPGNVPIYREIDGLLQRRKSFHIAYFDLNDFKPYNDTYGYSKGDLVIQLVAELLTSIAGADGHFVGHVGGDDFVVIFTSDNWQQLCQQVLNEFAERVLFYYETAHVQAGGIRSQNRSGEQVFYPLLSLAVGVVSPDPRLCSCHHDVAALASDAKTQAKKPQGNFLFISRRRGPGQHLVINEMTG</sequence>
<comment type="caution">
    <text evidence="3">The sequence shown here is derived from an EMBL/GenBank/DDBJ whole genome shotgun (WGS) entry which is preliminary data.</text>
</comment>
<dbReference type="SUPFAM" id="SSF55073">
    <property type="entry name" value="Nucleotide cyclase"/>
    <property type="match status" value="1"/>
</dbReference>
<dbReference type="SUPFAM" id="SSF141868">
    <property type="entry name" value="EAL domain-like"/>
    <property type="match status" value="1"/>
</dbReference>
<dbReference type="NCBIfam" id="TIGR00254">
    <property type="entry name" value="GGDEF"/>
    <property type="match status" value="1"/>
</dbReference>
<evidence type="ECO:0000259" key="2">
    <source>
        <dbReference type="PROSITE" id="PS50887"/>
    </source>
</evidence>
<evidence type="ECO:0000313" key="4">
    <source>
        <dbReference type="Proteomes" id="UP000276260"/>
    </source>
</evidence>
<dbReference type="InterPro" id="IPR001633">
    <property type="entry name" value="EAL_dom"/>
</dbReference>
<dbReference type="EMBL" id="RRCF01000001">
    <property type="protein sequence ID" value="RRJ22994.1"/>
    <property type="molecule type" value="Genomic_DNA"/>
</dbReference>
<accession>A0A3P3QPA5</accession>
<dbReference type="RefSeq" id="WP_046519352.1">
    <property type="nucleotide sequence ID" value="NZ_LAVS01000010.1"/>
</dbReference>
<dbReference type="InterPro" id="IPR050706">
    <property type="entry name" value="Cyclic-di-GMP_PDE-like"/>
</dbReference>
<evidence type="ECO:0000259" key="1">
    <source>
        <dbReference type="PROSITE" id="PS50883"/>
    </source>
</evidence>
<dbReference type="CDD" id="cd01949">
    <property type="entry name" value="GGDEF"/>
    <property type="match status" value="1"/>
</dbReference>
<dbReference type="CDD" id="cd01948">
    <property type="entry name" value="EAL"/>
    <property type="match status" value="1"/>
</dbReference>
<dbReference type="InterPro" id="IPR029787">
    <property type="entry name" value="Nucleotide_cyclase"/>
</dbReference>
<dbReference type="PANTHER" id="PTHR33121:SF76">
    <property type="entry name" value="SIGNALING PROTEIN"/>
    <property type="match status" value="1"/>
</dbReference>
<dbReference type="Pfam" id="PF00563">
    <property type="entry name" value="EAL"/>
    <property type="match status" value="1"/>
</dbReference>
<dbReference type="SUPFAM" id="SSF54631">
    <property type="entry name" value="CBS-domain pair"/>
    <property type="match status" value="1"/>
</dbReference>
<dbReference type="Gene3D" id="3.10.580.10">
    <property type="entry name" value="CBS-domain"/>
    <property type="match status" value="1"/>
</dbReference>
<dbReference type="PROSITE" id="PS50883">
    <property type="entry name" value="EAL"/>
    <property type="match status" value="1"/>
</dbReference>
<dbReference type="OrthoDB" id="1673646at2"/>
<dbReference type="Gene3D" id="3.30.70.270">
    <property type="match status" value="1"/>
</dbReference>
<feature type="domain" description="EAL" evidence="1">
    <location>
        <begin position="4"/>
        <end position="254"/>
    </location>
</feature>
<keyword evidence="4" id="KW-1185">Reference proteome</keyword>
<evidence type="ECO:0000313" key="3">
    <source>
        <dbReference type="EMBL" id="RRJ22994.1"/>
    </source>
</evidence>
<organism evidence="3 4">
    <name type="scientific">Rheinheimera mesophila</name>
    <dbReference type="NCBI Taxonomy" id="1547515"/>
    <lineage>
        <taxon>Bacteria</taxon>
        <taxon>Pseudomonadati</taxon>
        <taxon>Pseudomonadota</taxon>
        <taxon>Gammaproteobacteria</taxon>
        <taxon>Chromatiales</taxon>
        <taxon>Chromatiaceae</taxon>
        <taxon>Rheinheimera</taxon>
    </lineage>
</organism>
<dbReference type="SMART" id="SM00052">
    <property type="entry name" value="EAL"/>
    <property type="match status" value="1"/>
</dbReference>
<dbReference type="AlphaFoldDB" id="A0A3P3QPA5"/>
<dbReference type="CDD" id="cd04598">
    <property type="entry name" value="CBS_pair_GGDEF_EAL"/>
    <property type="match status" value="1"/>
</dbReference>
<dbReference type="Pfam" id="PF00990">
    <property type="entry name" value="GGDEF"/>
    <property type="match status" value="1"/>
</dbReference>
<dbReference type="Gene3D" id="3.20.20.450">
    <property type="entry name" value="EAL domain"/>
    <property type="match status" value="1"/>
</dbReference>
<protein>
    <submittedName>
        <fullName evidence="3">GGDEF domain-containing protein</fullName>
    </submittedName>
</protein>
<dbReference type="Proteomes" id="UP000276260">
    <property type="component" value="Unassembled WGS sequence"/>
</dbReference>
<name>A0A3P3QPA5_9GAMM</name>
<gene>
    <name evidence="3" type="ORF">EIK76_02595</name>
</gene>
<dbReference type="InterPro" id="IPR046342">
    <property type="entry name" value="CBS_dom_sf"/>
</dbReference>
<dbReference type="InterPro" id="IPR043128">
    <property type="entry name" value="Rev_trsase/Diguanyl_cyclase"/>
</dbReference>
<dbReference type="SMART" id="SM00267">
    <property type="entry name" value="GGDEF"/>
    <property type="match status" value="1"/>
</dbReference>
<dbReference type="InterPro" id="IPR000160">
    <property type="entry name" value="GGDEF_dom"/>
</dbReference>
<dbReference type="InterPro" id="IPR035919">
    <property type="entry name" value="EAL_sf"/>
</dbReference>